<dbReference type="RefSeq" id="WP_369045839.1">
    <property type="nucleotide sequence ID" value="NZ_CP163302.1"/>
</dbReference>
<evidence type="ECO:0000256" key="2">
    <source>
        <dbReference type="ARBA" id="ARBA00022679"/>
    </source>
</evidence>
<dbReference type="KEGG" id="spue:AB5L97_18775"/>
<dbReference type="AlphaFoldDB" id="A0AB39L509"/>
<dbReference type="EMBL" id="CP163302">
    <property type="protein sequence ID" value="XDP45279.1"/>
    <property type="molecule type" value="Genomic_DNA"/>
</dbReference>
<name>A0AB39L509_9MICC</name>
<comment type="similarity">
    <text evidence="1">Belongs to the four-carbon acid sugar kinase family.</text>
</comment>
<evidence type="ECO:0000256" key="3">
    <source>
        <dbReference type="ARBA" id="ARBA00022741"/>
    </source>
</evidence>
<reference evidence="10" key="1">
    <citation type="submission" date="2024-07" db="EMBL/GenBank/DDBJ databases">
        <authorList>
            <person name="fu j."/>
        </authorList>
    </citation>
    <scope>NUCLEOTIDE SEQUENCE</scope>
    <source>
        <strain evidence="10">P10A9</strain>
    </source>
</reference>
<evidence type="ECO:0000256" key="1">
    <source>
        <dbReference type="ARBA" id="ARBA00005715"/>
    </source>
</evidence>
<keyword evidence="2 10" id="KW-0808">Transferase</keyword>
<evidence type="ECO:0000256" key="5">
    <source>
        <dbReference type="ARBA" id="ARBA00022840"/>
    </source>
</evidence>
<dbReference type="Gene3D" id="3.40.50.10840">
    <property type="entry name" value="Putative sugar-binding, N-terminal domain"/>
    <property type="match status" value="1"/>
</dbReference>
<evidence type="ECO:0000256" key="7">
    <source>
        <dbReference type="SAM" id="MobiDB-lite"/>
    </source>
</evidence>
<gene>
    <name evidence="10" type="ORF">AB5L97_18775</name>
</gene>
<evidence type="ECO:0000259" key="8">
    <source>
        <dbReference type="Pfam" id="PF07005"/>
    </source>
</evidence>
<keyword evidence="3" id="KW-0547">Nucleotide-binding</keyword>
<keyword evidence="6" id="KW-0119">Carbohydrate metabolism</keyword>
<feature type="region of interest" description="Disordered" evidence="7">
    <location>
        <begin position="234"/>
        <end position="265"/>
    </location>
</feature>
<dbReference type="Pfam" id="PF07005">
    <property type="entry name" value="SBD_N"/>
    <property type="match status" value="1"/>
</dbReference>
<protein>
    <submittedName>
        <fullName evidence="10">Four-carbon acid sugar kinase family protein</fullName>
        <ecNumber evidence="10">2.7.1.-</ecNumber>
    </submittedName>
</protein>
<dbReference type="SUPFAM" id="SSF142764">
    <property type="entry name" value="YgbK-like"/>
    <property type="match status" value="1"/>
</dbReference>
<evidence type="ECO:0000256" key="4">
    <source>
        <dbReference type="ARBA" id="ARBA00022777"/>
    </source>
</evidence>
<dbReference type="InterPro" id="IPR037051">
    <property type="entry name" value="4-carb_acid_sugar_kinase_N_sf"/>
</dbReference>
<sequence>MPLVLVLADDFSGAAEVGQQFAAHGLAAQITLTTAHAHHGGSPTPGAEVAVVDTHSRGLAAPAAAEAVQIALEETDTAREALVFKKTDSLWRGNIGAEIAALTGLGYHVVLAGALPALERTVVGARPLAGDRPLRASGLWAAESILPPEDLHELFAADTELRFVGLDDVRSADLAGRLARSLSGSTPAVVVVDGETDADVAAVVEALAPLGFLVGGHPVALAGTGQLGGHLARHLAHGSAPTTHSPADPALPAGPSFPPGSAPHHRPVLAVVGSASPTARRQLDHLAAEGFHVVAIGPAPEDQSLAASRIRTALDRGHPVAVTVADGAVDPAISAVLVTHLAGIASESLQGLQADLILTGGETAREVLDALGITSLVPREAVQHGAVVSTADDGRLVATKPGSFGDPLVLVQLYRSIQAFYSIPRASTPAH</sequence>
<keyword evidence="5" id="KW-0067">ATP-binding</keyword>
<organism evidence="10">
    <name type="scientific">Sinomonas puerhi</name>
    <dbReference type="NCBI Taxonomy" id="3238584"/>
    <lineage>
        <taxon>Bacteria</taxon>
        <taxon>Bacillati</taxon>
        <taxon>Actinomycetota</taxon>
        <taxon>Actinomycetes</taxon>
        <taxon>Micrococcales</taxon>
        <taxon>Micrococcaceae</taxon>
        <taxon>Sinomonas</taxon>
    </lineage>
</organism>
<evidence type="ECO:0000313" key="10">
    <source>
        <dbReference type="EMBL" id="XDP45279.1"/>
    </source>
</evidence>
<dbReference type="EC" id="2.7.1.-" evidence="10"/>
<dbReference type="Gene3D" id="3.40.980.20">
    <property type="entry name" value="Four-carbon acid sugar kinase, nucleotide binding domain"/>
    <property type="match status" value="1"/>
</dbReference>
<dbReference type="InterPro" id="IPR031475">
    <property type="entry name" value="NBD_C"/>
</dbReference>
<evidence type="ECO:0000256" key="6">
    <source>
        <dbReference type="ARBA" id="ARBA00023277"/>
    </source>
</evidence>
<dbReference type="GO" id="GO:0016301">
    <property type="term" value="F:kinase activity"/>
    <property type="evidence" value="ECO:0007669"/>
    <property type="project" value="UniProtKB-KW"/>
</dbReference>
<proteinExistence type="inferred from homology"/>
<dbReference type="GO" id="GO:0005524">
    <property type="term" value="F:ATP binding"/>
    <property type="evidence" value="ECO:0007669"/>
    <property type="project" value="UniProtKB-KW"/>
</dbReference>
<evidence type="ECO:0000259" key="9">
    <source>
        <dbReference type="Pfam" id="PF17042"/>
    </source>
</evidence>
<feature type="domain" description="Four-carbon acid sugar kinase N-terminal" evidence="8">
    <location>
        <begin position="5"/>
        <end position="219"/>
    </location>
</feature>
<dbReference type="InterPro" id="IPR010737">
    <property type="entry name" value="4-carb_acid_sugar_kinase_N"/>
</dbReference>
<feature type="domain" description="Four-carbon acid sugar kinase nucleotide binding" evidence="9">
    <location>
        <begin position="269"/>
        <end position="407"/>
    </location>
</feature>
<dbReference type="Pfam" id="PF17042">
    <property type="entry name" value="NBD_C"/>
    <property type="match status" value="1"/>
</dbReference>
<keyword evidence="4 10" id="KW-0418">Kinase</keyword>
<dbReference type="InterPro" id="IPR042213">
    <property type="entry name" value="NBD_C_sf"/>
</dbReference>
<accession>A0AB39L509</accession>